<protein>
    <submittedName>
        <fullName evidence="3">IS110 family transposase</fullName>
    </submittedName>
</protein>
<evidence type="ECO:0000313" key="3">
    <source>
        <dbReference type="EMBL" id="TWO23094.1"/>
    </source>
</evidence>
<gene>
    <name evidence="3" type="ORF">YZ82_00710</name>
</gene>
<evidence type="ECO:0000259" key="2">
    <source>
        <dbReference type="Pfam" id="PF02371"/>
    </source>
</evidence>
<dbReference type="GO" id="GO:0006313">
    <property type="term" value="P:DNA transposition"/>
    <property type="evidence" value="ECO:0007669"/>
    <property type="project" value="InterPro"/>
</dbReference>
<dbReference type="InterPro" id="IPR003346">
    <property type="entry name" value="Transposase_20"/>
</dbReference>
<dbReference type="InterPro" id="IPR002525">
    <property type="entry name" value="Transp_IS110-like_N"/>
</dbReference>
<organism evidence="3 4">
    <name type="scientific">Campylobacter hyointestinalis</name>
    <dbReference type="NCBI Taxonomy" id="198"/>
    <lineage>
        <taxon>Bacteria</taxon>
        <taxon>Pseudomonadati</taxon>
        <taxon>Campylobacterota</taxon>
        <taxon>Epsilonproteobacteria</taxon>
        <taxon>Campylobacterales</taxon>
        <taxon>Campylobacteraceae</taxon>
        <taxon>Campylobacter</taxon>
    </lineage>
</organism>
<proteinExistence type="predicted"/>
<dbReference type="GO" id="GO:0003677">
    <property type="term" value="F:DNA binding"/>
    <property type="evidence" value="ECO:0007669"/>
    <property type="project" value="InterPro"/>
</dbReference>
<feature type="domain" description="Transposase IS116/IS110/IS902 C-terminal" evidence="2">
    <location>
        <begin position="194"/>
        <end position="278"/>
    </location>
</feature>
<dbReference type="RefSeq" id="WP_147496771.1">
    <property type="nucleotide sequence ID" value="NZ_VOAP01000002.1"/>
</dbReference>
<comment type="caution">
    <text evidence="3">The sequence shown here is derived from an EMBL/GenBank/DDBJ whole genome shotgun (WGS) entry which is preliminary data.</text>
</comment>
<sequence length="309" mass="36335">MKYYIGIDVSKLKLDICILKSLDSKDFKQIKNDKKDIKDFFISFENLNDLIVVFETTSTYSYNIAKVLTDLKIKYSELNPLKVSHFLKYISNKKNDKIDSYNLAYYSLKFENEIVFDSFNDKSKLLRSYQTLIELLNKINVQIQNYDDSQIHIYDENIKSVIDEFLDISNDNKRMLEDKAFDLVCDLLPQTKTILANEKGIGKNLAIYLFPVFYFNQDKNYKQIISYLGLSPKVFESGSSVKKKSIIDKKGNSNIRKALFLSSLSCVRYNPKFKRYYEHLLTQNKNKKVALVAVCNKIIRHLKNQYFRY</sequence>
<dbReference type="Pfam" id="PF02371">
    <property type="entry name" value="Transposase_20"/>
    <property type="match status" value="1"/>
</dbReference>
<accession>A0A562XLS7</accession>
<dbReference type="Proteomes" id="UP000321812">
    <property type="component" value="Unassembled WGS sequence"/>
</dbReference>
<name>A0A562XLS7_CAMHY</name>
<evidence type="ECO:0000313" key="4">
    <source>
        <dbReference type="Proteomes" id="UP000321812"/>
    </source>
</evidence>
<reference evidence="3 4" key="1">
    <citation type="submission" date="2019-07" db="EMBL/GenBank/DDBJ databases">
        <title>Rapid identification of Enteric Bacteria from Whole Genome Sequences (WGS) using Average Nucleotide Identity (ANI).</title>
        <authorList>
            <person name="Lane C."/>
        </authorList>
    </citation>
    <scope>NUCLEOTIDE SEQUENCE [LARGE SCALE GENOMIC DNA]</scope>
    <source>
        <strain evidence="3 4">D2411</strain>
    </source>
</reference>
<dbReference type="EMBL" id="VOAP01000002">
    <property type="protein sequence ID" value="TWO23094.1"/>
    <property type="molecule type" value="Genomic_DNA"/>
</dbReference>
<dbReference type="PANTHER" id="PTHR33055:SF3">
    <property type="entry name" value="PUTATIVE TRANSPOSASE FOR IS117-RELATED"/>
    <property type="match status" value="1"/>
</dbReference>
<dbReference type="GO" id="GO:0004803">
    <property type="term" value="F:transposase activity"/>
    <property type="evidence" value="ECO:0007669"/>
    <property type="project" value="InterPro"/>
</dbReference>
<dbReference type="PANTHER" id="PTHR33055">
    <property type="entry name" value="TRANSPOSASE FOR INSERTION SEQUENCE ELEMENT IS1111A"/>
    <property type="match status" value="1"/>
</dbReference>
<dbReference type="AlphaFoldDB" id="A0A562XLS7"/>
<feature type="domain" description="Transposase IS110-like N-terminal" evidence="1">
    <location>
        <begin position="5"/>
        <end position="108"/>
    </location>
</feature>
<dbReference type="InterPro" id="IPR047650">
    <property type="entry name" value="Transpos_IS110"/>
</dbReference>
<evidence type="ECO:0000259" key="1">
    <source>
        <dbReference type="Pfam" id="PF01548"/>
    </source>
</evidence>
<dbReference type="Pfam" id="PF01548">
    <property type="entry name" value="DEDD_Tnp_IS110"/>
    <property type="match status" value="1"/>
</dbReference>